<evidence type="ECO:0000313" key="2">
    <source>
        <dbReference type="EMBL" id="QBM88729.1"/>
    </source>
</evidence>
<name>A0A4P6XP45_9ASCO</name>
<gene>
    <name evidence="2" type="primary">MPUL0C07080</name>
    <name evidence="2" type="ORF">METSCH_C07080</name>
</gene>
<dbReference type="PANTHER" id="PTHR31859">
    <property type="entry name" value="TETRATRICOPEPTIDE REPEAT PROTEIN 39 FAMILY MEMBER"/>
    <property type="match status" value="1"/>
</dbReference>
<dbReference type="AlphaFoldDB" id="A0A4P6XP45"/>
<accession>A0A4P6XP45</accession>
<dbReference type="EMBL" id="CP034458">
    <property type="protein sequence ID" value="QBM88729.1"/>
    <property type="molecule type" value="Genomic_DNA"/>
</dbReference>
<sequence>MGRQILTRHVTSLRRGPAHHAIGSAHVTIHESRFAGSIHSTSKSRETHMLKSLRNKAQTLLGVKTSEKPKSGNSHAAVLLQVHAFEIALQAMDLLLDDRNKEGVSLLKAEHEKYKKTHADPAAIFPLALGVMEFIEATLGFETEVMNRARKTLSEAENASLASAKHNQKHGIATLHIYPPGTEFQVTYAELTLLHALVMLLQENNTVMEQAKALLRLRKAYQILDATYKKIKELEPLFSKNLAKFRKQAENHSVSSVDLPGFDLLESVSAGLSSDKELMLNLEKVYQMRKARIEGTSINPDTDVNLFRDLALLIGARSGSLLNPGARPSREISVPLVNVSFLQTPEKPAANATDSGAESDDEFADASEVLEPSQLLDYENTLDSNALTPKRDSLLASMVSLNTSLSSMSTSDAHLHVSTIDEFIHSGVQLCFGILQVVLSLIPPAIGRVLSIVGFKGDRNTGLQMLWRTAITARNIHGDLALLFLLVFYDGPIQFVDTGFQLPGHEDSEIKNIIQLKDRSTVTDEELTRIIEHPNLYTPQLLKKARSLFPNNGLWLLQEGRMLVTLGKIEEALHLMQSFTDDANCNIEMEQIEAILTFDRAIFYTFVFDFDSAARDFTRMLKISSWSLAVYLFVAGASYLENWRMIQAGMLEYPSVEEKQKKLDYYAEKADHYLKLAPTYVPGVGANASKKGGIGGTNKQMPFDKFVLRKTKQIEARQKAHPELLYIECVGTSPILELIYFWNGYSRMQPPKLEQLIKMLDFSAGPHAKFTETSDEAMIRHLYQSLALRETGKVKEGLNLLDTEVISKYVTQDAPNMPFKFQKMSYSPYLYPTALHEKASFVWKLQYQKDPERAVKESSAWLKKAETVLDVGDYELSNRTSMAIKAASERLEQMQEILDRK</sequence>
<reference evidence="3" key="1">
    <citation type="submission" date="2019-03" db="EMBL/GenBank/DDBJ databases">
        <title>Snf2 controls pulcherriminic acid biosynthesis and connects pigmentation and antifungal activity of the yeast Metschnikowia pulcherrima.</title>
        <authorList>
            <person name="Gore-Lloyd D."/>
            <person name="Sumann I."/>
            <person name="Brachmann A.O."/>
            <person name="Schneeberger K."/>
            <person name="Ortiz-Merino R.A."/>
            <person name="Moreno-Beltran M."/>
            <person name="Schlaefli M."/>
            <person name="Kirner P."/>
            <person name="Santos Kron A."/>
            <person name="Wolfe K.H."/>
            <person name="Piel J."/>
            <person name="Ahrens C.H."/>
            <person name="Henk D."/>
            <person name="Freimoser F.M."/>
        </authorList>
    </citation>
    <scope>NUCLEOTIDE SEQUENCE [LARGE SCALE GENOMIC DNA]</scope>
    <source>
        <strain evidence="3">APC 1.2</strain>
    </source>
</reference>
<dbReference type="Pfam" id="PF10300">
    <property type="entry name" value="Iml2-TPR_39"/>
    <property type="match status" value="1"/>
</dbReference>
<evidence type="ECO:0008006" key="4">
    <source>
        <dbReference type="Google" id="ProtNLM"/>
    </source>
</evidence>
<comment type="similarity">
    <text evidence="1">Belongs to the IML2 family.</text>
</comment>
<dbReference type="GO" id="GO:0005829">
    <property type="term" value="C:cytosol"/>
    <property type="evidence" value="ECO:0007669"/>
    <property type="project" value="TreeGrafter"/>
</dbReference>
<proteinExistence type="inferred from homology"/>
<keyword evidence="3" id="KW-1185">Reference proteome</keyword>
<organism evidence="2 3">
    <name type="scientific">Metschnikowia aff. pulcherrima</name>
    <dbReference type="NCBI Taxonomy" id="2163413"/>
    <lineage>
        <taxon>Eukaryota</taxon>
        <taxon>Fungi</taxon>
        <taxon>Dikarya</taxon>
        <taxon>Ascomycota</taxon>
        <taxon>Saccharomycotina</taxon>
        <taxon>Pichiomycetes</taxon>
        <taxon>Metschnikowiaceae</taxon>
        <taxon>Metschnikowia</taxon>
    </lineage>
</organism>
<dbReference type="PANTHER" id="PTHR31859:SF1">
    <property type="entry name" value="TETRATRICOPEPTIDE REPEAT PROTEIN 39C"/>
    <property type="match status" value="1"/>
</dbReference>
<dbReference type="SUPFAM" id="SSF48452">
    <property type="entry name" value="TPR-like"/>
    <property type="match status" value="1"/>
</dbReference>
<protein>
    <recommendedName>
        <fullName evidence="4">Mitochondrial outer membrane protein IML2</fullName>
    </recommendedName>
</protein>
<dbReference type="InterPro" id="IPR019412">
    <property type="entry name" value="IML2/TPR_39"/>
</dbReference>
<dbReference type="Proteomes" id="UP000292447">
    <property type="component" value="Chromosome III"/>
</dbReference>
<dbReference type="GO" id="GO:0005634">
    <property type="term" value="C:nucleus"/>
    <property type="evidence" value="ECO:0007669"/>
    <property type="project" value="TreeGrafter"/>
</dbReference>
<dbReference type="GO" id="GO:0005741">
    <property type="term" value="C:mitochondrial outer membrane"/>
    <property type="evidence" value="ECO:0007669"/>
    <property type="project" value="TreeGrafter"/>
</dbReference>
<evidence type="ECO:0000256" key="1">
    <source>
        <dbReference type="ARBA" id="ARBA00010925"/>
    </source>
</evidence>
<evidence type="ECO:0000313" key="3">
    <source>
        <dbReference type="Proteomes" id="UP000292447"/>
    </source>
</evidence>
<dbReference type="InterPro" id="IPR011990">
    <property type="entry name" value="TPR-like_helical_dom_sf"/>
</dbReference>